<accession>A0A9W7D506</accession>
<gene>
    <name evidence="1" type="ORF">Pfra01_002598900</name>
</gene>
<comment type="caution">
    <text evidence="1">The sequence shown here is derived from an EMBL/GenBank/DDBJ whole genome shotgun (WGS) entry which is preliminary data.</text>
</comment>
<dbReference type="EMBL" id="BSXT01005160">
    <property type="protein sequence ID" value="GMF59925.1"/>
    <property type="molecule type" value="Genomic_DNA"/>
</dbReference>
<dbReference type="Proteomes" id="UP001165121">
    <property type="component" value="Unassembled WGS sequence"/>
</dbReference>
<sequence>MKCEEWVNLIQRRFRYQADQLVTEHYRVPPYTAQQLVSSEKLERLLVLQFSQKYPLQSSKQPRCESKPDTQRQSSHPIRLLHQDCYQGILFQPVKRIRRFTDGGWKPVRKRKIWVESTILWEDTVPLKHVTKSEPHADLEYIAGTPRILQFYTIYLLGDDPTCGALEVVPL</sequence>
<evidence type="ECO:0000313" key="2">
    <source>
        <dbReference type="Proteomes" id="UP001165121"/>
    </source>
</evidence>
<proteinExistence type="predicted"/>
<dbReference type="AlphaFoldDB" id="A0A9W7D506"/>
<name>A0A9W7D506_9STRA</name>
<protein>
    <submittedName>
        <fullName evidence="1">Unnamed protein product</fullName>
    </submittedName>
</protein>
<organism evidence="1 2">
    <name type="scientific">Phytophthora fragariaefolia</name>
    <dbReference type="NCBI Taxonomy" id="1490495"/>
    <lineage>
        <taxon>Eukaryota</taxon>
        <taxon>Sar</taxon>
        <taxon>Stramenopiles</taxon>
        <taxon>Oomycota</taxon>
        <taxon>Peronosporomycetes</taxon>
        <taxon>Peronosporales</taxon>
        <taxon>Peronosporaceae</taxon>
        <taxon>Phytophthora</taxon>
    </lineage>
</organism>
<reference evidence="1" key="1">
    <citation type="submission" date="2023-04" db="EMBL/GenBank/DDBJ databases">
        <title>Phytophthora fragariaefolia NBRC 109709.</title>
        <authorList>
            <person name="Ichikawa N."/>
            <person name="Sato H."/>
            <person name="Tonouchi N."/>
        </authorList>
    </citation>
    <scope>NUCLEOTIDE SEQUENCE</scope>
    <source>
        <strain evidence="1">NBRC 109709</strain>
    </source>
</reference>
<evidence type="ECO:0000313" key="1">
    <source>
        <dbReference type="EMBL" id="GMF59925.1"/>
    </source>
</evidence>
<keyword evidence="2" id="KW-1185">Reference proteome</keyword>